<comment type="caution">
    <text evidence="8">The sequence shown here is derived from an EMBL/GenBank/DDBJ whole genome shotgun (WGS) entry which is preliminary data.</text>
</comment>
<name>A0A0D0M3M3_VARPD</name>
<dbReference type="OrthoDB" id="9799640at2"/>
<evidence type="ECO:0000313" key="8">
    <source>
        <dbReference type="EMBL" id="KIQ24250.1"/>
    </source>
</evidence>
<dbReference type="GO" id="GO:0005829">
    <property type="term" value="C:cytosol"/>
    <property type="evidence" value="ECO:0007669"/>
    <property type="project" value="TreeGrafter"/>
</dbReference>
<dbReference type="GO" id="GO:0051537">
    <property type="term" value="F:2 iron, 2 sulfur cluster binding"/>
    <property type="evidence" value="ECO:0007669"/>
    <property type="project" value="UniProtKB-KW"/>
</dbReference>
<dbReference type="InterPro" id="IPR001055">
    <property type="entry name" value="Adrenodoxin-like"/>
</dbReference>
<evidence type="ECO:0000256" key="2">
    <source>
        <dbReference type="ARBA" id="ARBA00022714"/>
    </source>
</evidence>
<keyword evidence="4" id="KW-0408">Iron</keyword>
<comment type="cofactor">
    <cofactor evidence="6">
        <name>[2Fe-2S] cluster</name>
        <dbReference type="ChEBI" id="CHEBI:190135"/>
    </cofactor>
</comment>
<feature type="domain" description="2Fe-2S ferredoxin-type" evidence="7">
    <location>
        <begin position="2"/>
        <end position="106"/>
    </location>
</feature>
<dbReference type="SUPFAM" id="SSF54292">
    <property type="entry name" value="2Fe-2S ferredoxin-like"/>
    <property type="match status" value="1"/>
</dbReference>
<keyword evidence="5" id="KW-0411">Iron-sulfur</keyword>
<evidence type="ECO:0000256" key="3">
    <source>
        <dbReference type="ARBA" id="ARBA00022723"/>
    </source>
</evidence>
<evidence type="ECO:0000313" key="9">
    <source>
        <dbReference type="Proteomes" id="UP000032067"/>
    </source>
</evidence>
<dbReference type="GO" id="GO:0009055">
    <property type="term" value="F:electron transfer activity"/>
    <property type="evidence" value="ECO:0007669"/>
    <property type="project" value="TreeGrafter"/>
</dbReference>
<evidence type="ECO:0000256" key="1">
    <source>
        <dbReference type="ARBA" id="ARBA00010914"/>
    </source>
</evidence>
<dbReference type="CDD" id="cd00207">
    <property type="entry name" value="fer2"/>
    <property type="match status" value="1"/>
</dbReference>
<dbReference type="PANTHER" id="PTHR23426">
    <property type="entry name" value="FERREDOXIN/ADRENODOXIN"/>
    <property type="match status" value="1"/>
</dbReference>
<dbReference type="Proteomes" id="UP000032067">
    <property type="component" value="Unassembled WGS sequence"/>
</dbReference>
<sequence length="107" mass="11368">MPTIHYILKDGTTRAVDAKIGASVMETAIRGNVRGIDAECGGCCSCATCHVYVDEAFADLLPPPDDMESALLEVVASERQSNSRLSCQLSVTAALDGLRVRVPESQV</sequence>
<dbReference type="Gene3D" id="3.10.20.30">
    <property type="match status" value="1"/>
</dbReference>
<dbReference type="GO" id="GO:0140647">
    <property type="term" value="P:P450-containing electron transport chain"/>
    <property type="evidence" value="ECO:0007669"/>
    <property type="project" value="InterPro"/>
</dbReference>
<dbReference type="PROSITE" id="PS51085">
    <property type="entry name" value="2FE2S_FER_2"/>
    <property type="match status" value="1"/>
</dbReference>
<dbReference type="InterPro" id="IPR001041">
    <property type="entry name" value="2Fe-2S_ferredoxin-type"/>
</dbReference>
<keyword evidence="2" id="KW-0001">2Fe-2S</keyword>
<proteinExistence type="inferred from homology"/>
<evidence type="ECO:0000256" key="6">
    <source>
        <dbReference type="ARBA" id="ARBA00034078"/>
    </source>
</evidence>
<dbReference type="InterPro" id="IPR036010">
    <property type="entry name" value="2Fe-2S_ferredoxin-like_sf"/>
</dbReference>
<organism evidence="8 9">
    <name type="scientific">Variovorax paradoxus</name>
    <dbReference type="NCBI Taxonomy" id="34073"/>
    <lineage>
        <taxon>Bacteria</taxon>
        <taxon>Pseudomonadati</taxon>
        <taxon>Pseudomonadota</taxon>
        <taxon>Betaproteobacteria</taxon>
        <taxon>Burkholderiales</taxon>
        <taxon>Comamonadaceae</taxon>
        <taxon>Variovorax</taxon>
    </lineage>
</organism>
<evidence type="ECO:0000259" key="7">
    <source>
        <dbReference type="PROSITE" id="PS51085"/>
    </source>
</evidence>
<protein>
    <submittedName>
        <fullName evidence="8">Ferredoxin</fullName>
    </submittedName>
</protein>
<evidence type="ECO:0000256" key="5">
    <source>
        <dbReference type="ARBA" id="ARBA00023014"/>
    </source>
</evidence>
<accession>A0A0D0M3M3</accession>
<dbReference type="AlphaFoldDB" id="A0A0D0M3M3"/>
<keyword evidence="3" id="KW-0479">Metal-binding</keyword>
<dbReference type="EMBL" id="JXQQ01000074">
    <property type="protein sequence ID" value="KIQ24250.1"/>
    <property type="molecule type" value="Genomic_DNA"/>
</dbReference>
<dbReference type="PRINTS" id="PR00355">
    <property type="entry name" value="ADRENODOXIN"/>
</dbReference>
<reference evidence="8 9" key="1">
    <citation type="submission" date="2014-12" db="EMBL/GenBank/DDBJ databases">
        <title>16Stimator: statistical estimation of ribosomal gene copy numbers from draft genome assemblies.</title>
        <authorList>
            <person name="Perisin M.A."/>
            <person name="Vetter M."/>
            <person name="Gilbert J.A."/>
            <person name="Bergelson J."/>
        </authorList>
    </citation>
    <scope>NUCLEOTIDE SEQUENCE [LARGE SCALE GENOMIC DNA]</scope>
    <source>
        <strain evidence="8 9">MEDvA23</strain>
    </source>
</reference>
<evidence type="ECO:0000256" key="4">
    <source>
        <dbReference type="ARBA" id="ARBA00023004"/>
    </source>
</evidence>
<dbReference type="PANTHER" id="PTHR23426:SF65">
    <property type="entry name" value="FERREDOXIN-2, MITOCHONDRIAL"/>
    <property type="match status" value="1"/>
</dbReference>
<dbReference type="RefSeq" id="WP_042581578.1">
    <property type="nucleotide sequence ID" value="NZ_JXQQ01000074.1"/>
</dbReference>
<gene>
    <name evidence="8" type="ORF">RT97_25155</name>
</gene>
<comment type="similarity">
    <text evidence="1">Belongs to the adrenodoxin/putidaredoxin family.</text>
</comment>
<dbReference type="GO" id="GO:0046872">
    <property type="term" value="F:metal ion binding"/>
    <property type="evidence" value="ECO:0007669"/>
    <property type="project" value="UniProtKB-KW"/>
</dbReference>
<dbReference type="Pfam" id="PF00111">
    <property type="entry name" value="Fer2"/>
    <property type="match status" value="1"/>
</dbReference>
<dbReference type="InterPro" id="IPR012675">
    <property type="entry name" value="Beta-grasp_dom_sf"/>
</dbReference>